<dbReference type="InterPro" id="IPR011990">
    <property type="entry name" value="TPR-like_helical_dom_sf"/>
</dbReference>
<protein>
    <recommendedName>
        <fullName evidence="6">Pentatricopeptide repeat-containing protein</fullName>
    </recommendedName>
</protein>
<dbReference type="Gene3D" id="1.25.40.10">
    <property type="entry name" value="Tetratricopeptide repeat domain"/>
    <property type="match status" value="4"/>
</dbReference>
<dbReference type="GO" id="GO:0006396">
    <property type="term" value="P:RNA processing"/>
    <property type="evidence" value="ECO:0007669"/>
    <property type="project" value="TreeGrafter"/>
</dbReference>
<evidence type="ECO:0008006" key="6">
    <source>
        <dbReference type="Google" id="ProtNLM"/>
    </source>
</evidence>
<dbReference type="EMBL" id="JBDFQZ010000003">
    <property type="protein sequence ID" value="KAK9741088.1"/>
    <property type="molecule type" value="Genomic_DNA"/>
</dbReference>
<feature type="repeat" description="PPR" evidence="3">
    <location>
        <begin position="413"/>
        <end position="447"/>
    </location>
</feature>
<comment type="caution">
    <text evidence="4">The sequence shown here is derived from an EMBL/GenBank/DDBJ whole genome shotgun (WGS) entry which is preliminary data.</text>
</comment>
<comment type="similarity">
    <text evidence="1">Belongs to the PPR family. P subfamily.</text>
</comment>
<feature type="repeat" description="PPR" evidence="3">
    <location>
        <begin position="343"/>
        <end position="377"/>
    </location>
</feature>
<dbReference type="GO" id="GO:0005739">
    <property type="term" value="C:mitochondrion"/>
    <property type="evidence" value="ECO:0007669"/>
    <property type="project" value="TreeGrafter"/>
</dbReference>
<dbReference type="Proteomes" id="UP001443914">
    <property type="component" value="Unassembled WGS sequence"/>
</dbReference>
<accession>A0AAW1M5V2</accession>
<dbReference type="Pfam" id="PF01535">
    <property type="entry name" value="PPR"/>
    <property type="match status" value="5"/>
</dbReference>
<organism evidence="4 5">
    <name type="scientific">Saponaria officinalis</name>
    <name type="common">Common soapwort</name>
    <name type="synonym">Lychnis saponaria</name>
    <dbReference type="NCBI Taxonomy" id="3572"/>
    <lineage>
        <taxon>Eukaryota</taxon>
        <taxon>Viridiplantae</taxon>
        <taxon>Streptophyta</taxon>
        <taxon>Embryophyta</taxon>
        <taxon>Tracheophyta</taxon>
        <taxon>Spermatophyta</taxon>
        <taxon>Magnoliopsida</taxon>
        <taxon>eudicotyledons</taxon>
        <taxon>Gunneridae</taxon>
        <taxon>Pentapetalae</taxon>
        <taxon>Caryophyllales</taxon>
        <taxon>Caryophyllaceae</taxon>
        <taxon>Caryophylleae</taxon>
        <taxon>Saponaria</taxon>
    </lineage>
</organism>
<dbReference type="Pfam" id="PF13812">
    <property type="entry name" value="PPR_3"/>
    <property type="match status" value="1"/>
</dbReference>
<keyword evidence="5" id="KW-1185">Reference proteome</keyword>
<evidence type="ECO:0000256" key="2">
    <source>
        <dbReference type="ARBA" id="ARBA00022737"/>
    </source>
</evidence>
<reference evidence="4" key="1">
    <citation type="submission" date="2024-03" db="EMBL/GenBank/DDBJ databases">
        <title>WGS assembly of Saponaria officinalis var. Norfolk2.</title>
        <authorList>
            <person name="Jenkins J."/>
            <person name="Shu S."/>
            <person name="Grimwood J."/>
            <person name="Barry K."/>
            <person name="Goodstein D."/>
            <person name="Schmutz J."/>
            <person name="Leebens-Mack J."/>
            <person name="Osbourn A."/>
        </authorList>
    </citation>
    <scope>NUCLEOTIDE SEQUENCE [LARGE SCALE GENOMIC DNA]</scope>
    <source>
        <strain evidence="4">JIC</strain>
    </source>
</reference>
<feature type="repeat" description="PPR" evidence="3">
    <location>
        <begin position="167"/>
        <end position="197"/>
    </location>
</feature>
<dbReference type="GO" id="GO:0003729">
    <property type="term" value="F:mRNA binding"/>
    <property type="evidence" value="ECO:0007669"/>
    <property type="project" value="TreeGrafter"/>
</dbReference>
<dbReference type="NCBIfam" id="TIGR00756">
    <property type="entry name" value="PPR"/>
    <property type="match status" value="5"/>
</dbReference>
<keyword evidence="2" id="KW-0677">Repeat</keyword>
<dbReference type="AlphaFoldDB" id="A0AAW1M5V2"/>
<feature type="repeat" description="PPR" evidence="3">
    <location>
        <begin position="378"/>
        <end position="412"/>
    </location>
</feature>
<evidence type="ECO:0000256" key="1">
    <source>
        <dbReference type="ARBA" id="ARBA00007626"/>
    </source>
</evidence>
<evidence type="ECO:0000313" key="5">
    <source>
        <dbReference type="Proteomes" id="UP001443914"/>
    </source>
</evidence>
<dbReference type="PROSITE" id="PS51375">
    <property type="entry name" value="PPR"/>
    <property type="match status" value="5"/>
</dbReference>
<sequence length="747" mass="85907">MRTSLITYRNKVCSSLSFFYSPFHTHLHYTVFPSSFIHSASISIPPHQFSPTHFKSRGNTVFFNEKDDNFSANKLLLRVSPKYLNVSTWKPENVCGFLLDCRKSGFDAETIECLWEFFWRVDGNYEGFNHLPKSFEVLCSMLINVGMFREVELLLSVAENRGILIDSDEIYSGLIEGYVSAGDFERAVSVYDRIKRQQRLVLSLSCYRSIIDVLMKERKVERVISVYEEAVEAGFEFGDDETRNLETLIGFLCFNGKITEARKVLKKIVATGWKPSRVVLSEVANVYCEKRDFEDVLNFFSEMKCAPDIVVGNRVIHLLCTHFDIRRADLFLWKLEQLGFSPNEITFGIFIGFCCRDGRLRDAFCYLSDIFNRGLKPDRRSYNALISSIFKAGMTEHARHIYNDMIDNGIKPNMATYRALLAGYCKARQFIEVKLLVDEMTNYGLLHLSPLEDTLCKAFCVLGFDPLTVKLKRDNDLKNFRTEFFDDLGNGLYLDTNLDVFEKTISSVLEESLVPDFNLLVSRLFDDQNAKEVVLKFDEMAHWGQELSPPVFSAFIRLLTHSNLMHQILTRRFGRPETASNLLDQILKMRNVPETSSYDYDCVVQSFCNYNNLNCAMQFLTEMLDRKLKPSLDTWDLIIEKLCLQRHATDAEGLLNSMLNVGQAPTKKMYLSVIDRYRIENNLTKASELLHMMQQHGYEPDFTTQWSLISSRLNNSHDRQGSHQGFLSRLLGGSGLFAEGGPKSRRG</sequence>
<dbReference type="InterPro" id="IPR002885">
    <property type="entry name" value="PPR_rpt"/>
</dbReference>
<dbReference type="PANTHER" id="PTHR47934:SF6">
    <property type="entry name" value="MITOCHONDRIAL GROUP I INTRON SPLICING FACTOR CCM1-RELATED"/>
    <property type="match status" value="1"/>
</dbReference>
<dbReference type="Pfam" id="PF13041">
    <property type="entry name" value="PPR_2"/>
    <property type="match status" value="1"/>
</dbReference>
<evidence type="ECO:0000313" key="4">
    <source>
        <dbReference type="EMBL" id="KAK9741088.1"/>
    </source>
</evidence>
<dbReference type="GO" id="GO:0007005">
    <property type="term" value="P:mitochondrion organization"/>
    <property type="evidence" value="ECO:0007669"/>
    <property type="project" value="TreeGrafter"/>
</dbReference>
<feature type="repeat" description="PPR" evidence="3">
    <location>
        <begin position="596"/>
        <end position="630"/>
    </location>
</feature>
<gene>
    <name evidence="4" type="ORF">RND81_03G080700</name>
</gene>
<proteinExistence type="inferred from homology"/>
<evidence type="ECO:0000256" key="3">
    <source>
        <dbReference type="PROSITE-ProRule" id="PRU00708"/>
    </source>
</evidence>
<name>A0AAW1M5V2_SAPOF</name>
<dbReference type="PANTHER" id="PTHR47934">
    <property type="entry name" value="PENTATRICOPEPTIDE REPEAT-CONTAINING PROTEIN PET309, MITOCHONDRIAL"/>
    <property type="match status" value="1"/>
</dbReference>
<dbReference type="InterPro" id="IPR051114">
    <property type="entry name" value="Mito_RNA_Proc_CCM1"/>
</dbReference>